<evidence type="ECO:0000313" key="1">
    <source>
        <dbReference type="EMBL" id="GBM62670.1"/>
    </source>
</evidence>
<dbReference type="InterPro" id="IPR036397">
    <property type="entry name" value="RNaseH_sf"/>
</dbReference>
<dbReference type="SUPFAM" id="SSF53098">
    <property type="entry name" value="Ribonuclease H-like"/>
    <property type="match status" value="1"/>
</dbReference>
<dbReference type="OrthoDB" id="6514649at2759"/>
<gene>
    <name evidence="1" type="ORF">AVEN_257269_1</name>
</gene>
<protein>
    <submittedName>
        <fullName evidence="1">Uncharacterized protein</fullName>
    </submittedName>
</protein>
<sequence>MQPSSPTSQSQFYWVFRQVSRRQLTSWTLACLTAREIYKSLITNKHMHISWIKAHVDYDGNEEAKRLAKEAAESDRDPLSVEAPISSQKSIFKKKMMEDWQSDWEDEDTGRCTFNIPPRISTHPCYWKGKKSCFLQDTANLPST</sequence>
<evidence type="ECO:0000313" key="2">
    <source>
        <dbReference type="Proteomes" id="UP000499080"/>
    </source>
</evidence>
<comment type="caution">
    <text evidence="1">The sequence shown here is derived from an EMBL/GenBank/DDBJ whole genome shotgun (WGS) entry which is preliminary data.</text>
</comment>
<dbReference type="InterPro" id="IPR012337">
    <property type="entry name" value="RNaseH-like_sf"/>
</dbReference>
<organism evidence="1 2">
    <name type="scientific">Araneus ventricosus</name>
    <name type="common">Orbweaver spider</name>
    <name type="synonym">Epeira ventricosa</name>
    <dbReference type="NCBI Taxonomy" id="182803"/>
    <lineage>
        <taxon>Eukaryota</taxon>
        <taxon>Metazoa</taxon>
        <taxon>Ecdysozoa</taxon>
        <taxon>Arthropoda</taxon>
        <taxon>Chelicerata</taxon>
        <taxon>Arachnida</taxon>
        <taxon>Araneae</taxon>
        <taxon>Araneomorphae</taxon>
        <taxon>Entelegynae</taxon>
        <taxon>Araneoidea</taxon>
        <taxon>Araneidae</taxon>
        <taxon>Araneus</taxon>
    </lineage>
</organism>
<dbReference type="Gene3D" id="3.30.420.10">
    <property type="entry name" value="Ribonuclease H-like superfamily/Ribonuclease H"/>
    <property type="match status" value="1"/>
</dbReference>
<accession>A0A4Y2HBJ9</accession>
<name>A0A4Y2HBJ9_ARAVE</name>
<dbReference type="EMBL" id="BGPR01001829">
    <property type="protein sequence ID" value="GBM62670.1"/>
    <property type="molecule type" value="Genomic_DNA"/>
</dbReference>
<dbReference type="Proteomes" id="UP000499080">
    <property type="component" value="Unassembled WGS sequence"/>
</dbReference>
<dbReference type="AlphaFoldDB" id="A0A4Y2HBJ9"/>
<dbReference type="GO" id="GO:0003676">
    <property type="term" value="F:nucleic acid binding"/>
    <property type="evidence" value="ECO:0007669"/>
    <property type="project" value="InterPro"/>
</dbReference>
<keyword evidence="2" id="KW-1185">Reference proteome</keyword>
<proteinExistence type="predicted"/>
<reference evidence="1 2" key="1">
    <citation type="journal article" date="2019" name="Sci. Rep.">
        <title>Orb-weaving spider Araneus ventricosus genome elucidates the spidroin gene catalogue.</title>
        <authorList>
            <person name="Kono N."/>
            <person name="Nakamura H."/>
            <person name="Ohtoshi R."/>
            <person name="Moran D.A.P."/>
            <person name="Shinohara A."/>
            <person name="Yoshida Y."/>
            <person name="Fujiwara M."/>
            <person name="Mori M."/>
            <person name="Tomita M."/>
            <person name="Arakawa K."/>
        </authorList>
    </citation>
    <scope>NUCLEOTIDE SEQUENCE [LARGE SCALE GENOMIC DNA]</scope>
</reference>